<accession>A0ABN2FZ16</accession>
<dbReference type="EMBL" id="BAAANY010000003">
    <property type="protein sequence ID" value="GAA1662415.1"/>
    <property type="molecule type" value="Genomic_DNA"/>
</dbReference>
<feature type="transmembrane region" description="Helical" evidence="1">
    <location>
        <begin position="185"/>
        <end position="201"/>
    </location>
</feature>
<feature type="transmembrane region" description="Helical" evidence="1">
    <location>
        <begin position="77"/>
        <end position="100"/>
    </location>
</feature>
<keyword evidence="1" id="KW-0812">Transmembrane</keyword>
<evidence type="ECO:0000256" key="1">
    <source>
        <dbReference type="SAM" id="Phobius"/>
    </source>
</evidence>
<feature type="transmembrane region" description="Helical" evidence="1">
    <location>
        <begin position="221"/>
        <end position="241"/>
    </location>
</feature>
<feature type="transmembrane region" description="Helical" evidence="1">
    <location>
        <begin position="149"/>
        <end position="173"/>
    </location>
</feature>
<dbReference type="Gene3D" id="1.10.4160.10">
    <property type="entry name" value="Hydantoin permease"/>
    <property type="match status" value="1"/>
</dbReference>
<feature type="transmembrane region" description="Helical" evidence="1">
    <location>
        <begin position="457"/>
        <end position="477"/>
    </location>
</feature>
<gene>
    <name evidence="2" type="ORF">GCM10009765_09830</name>
</gene>
<feature type="transmembrane region" description="Helical" evidence="1">
    <location>
        <begin position="46"/>
        <end position="71"/>
    </location>
</feature>
<sequence>MSETVKIRAEAPTGTTRTYNKWTSNSTLEDYSLRYAPRSFRKWSPYVVATTALGGIAYLADFAIGGSIVITHGFTNAVVAVLVAALVIFLTGIPISYYSARYGIDMDLLTRGAGFGYLGSTLTSIIYASFTFIFFALEGSIMAQAFQLALHIPLAVGYLVAALVVIPLVIFGMTALSKLQVWTQPIWLVLMFAPFVAVGIMDPHKYVEWTHFAGDSPTGAGFSMIGVGLGAGVALSLIAQIGEQVDYLRFMPEKTPKNSRRWWTAVLAAGPGWVILGAFKQLGGAFLAFYVADRVGLVRAGEPIEQFLGGFGGFMPAIALGVAAFFVVLSQIKINVTNAYSGSLSWSNFFSRILHKHPGRVVWLFLNVGIALALMEFGVFGFLNTVLGFYSNVAIAWIGAVTADLVINKPLKLSPSYIEFKRAHLHNFNPVGFGSMLIASLVSILAFFNVFGPAARAFSPFIAIGLAFVLSPLLAVLTKGRFYLAREDKLEPPLFEGGTLSDHLMTCVSCGNEFERPDMVTCPYHSGTLCSLCCSLESSCHDMCKSVGPVDLGVPIIR</sequence>
<organism evidence="2 3">
    <name type="scientific">Fodinicola feengrottensis</name>
    <dbReference type="NCBI Taxonomy" id="435914"/>
    <lineage>
        <taxon>Bacteria</taxon>
        <taxon>Bacillati</taxon>
        <taxon>Actinomycetota</taxon>
        <taxon>Actinomycetes</taxon>
        <taxon>Mycobacteriales</taxon>
        <taxon>Fodinicola</taxon>
    </lineage>
</organism>
<keyword evidence="1" id="KW-0472">Membrane</keyword>
<name>A0ABN2FZ16_9ACTN</name>
<feature type="transmembrane region" description="Helical" evidence="1">
    <location>
        <begin position="311"/>
        <end position="329"/>
    </location>
</feature>
<reference evidence="2 3" key="1">
    <citation type="journal article" date="2019" name="Int. J. Syst. Evol. Microbiol.">
        <title>The Global Catalogue of Microorganisms (GCM) 10K type strain sequencing project: providing services to taxonomists for standard genome sequencing and annotation.</title>
        <authorList>
            <consortium name="The Broad Institute Genomics Platform"/>
            <consortium name="The Broad Institute Genome Sequencing Center for Infectious Disease"/>
            <person name="Wu L."/>
            <person name="Ma J."/>
        </authorList>
    </citation>
    <scope>NUCLEOTIDE SEQUENCE [LARGE SCALE GENOMIC DNA]</scope>
    <source>
        <strain evidence="2 3">JCM 14718</strain>
    </source>
</reference>
<protein>
    <submittedName>
        <fullName evidence="2">Allantoin permease</fullName>
    </submittedName>
</protein>
<dbReference type="Proteomes" id="UP001500618">
    <property type="component" value="Unassembled WGS sequence"/>
</dbReference>
<feature type="transmembrane region" description="Helical" evidence="1">
    <location>
        <begin position="262"/>
        <end position="291"/>
    </location>
</feature>
<feature type="transmembrane region" description="Helical" evidence="1">
    <location>
        <begin position="361"/>
        <end position="383"/>
    </location>
</feature>
<proteinExistence type="predicted"/>
<dbReference type="InterPro" id="IPR030191">
    <property type="entry name" value="CodB"/>
</dbReference>
<keyword evidence="1" id="KW-1133">Transmembrane helix</keyword>
<feature type="transmembrane region" description="Helical" evidence="1">
    <location>
        <begin position="389"/>
        <end position="407"/>
    </location>
</feature>
<dbReference type="PANTHER" id="PTHR30569">
    <property type="entry name" value="CYTOSINE TRANSPORTER CODB"/>
    <property type="match status" value="1"/>
</dbReference>
<feature type="transmembrane region" description="Helical" evidence="1">
    <location>
        <begin position="428"/>
        <end position="451"/>
    </location>
</feature>
<feature type="transmembrane region" description="Helical" evidence="1">
    <location>
        <begin position="112"/>
        <end position="137"/>
    </location>
</feature>
<keyword evidence="3" id="KW-1185">Reference proteome</keyword>
<dbReference type="RefSeq" id="WP_344307531.1">
    <property type="nucleotide sequence ID" value="NZ_BAAANY010000003.1"/>
</dbReference>
<evidence type="ECO:0000313" key="3">
    <source>
        <dbReference type="Proteomes" id="UP001500618"/>
    </source>
</evidence>
<dbReference type="PANTHER" id="PTHR30569:SF0">
    <property type="entry name" value="CYTOSINE PERMEASE"/>
    <property type="match status" value="1"/>
</dbReference>
<evidence type="ECO:0000313" key="2">
    <source>
        <dbReference type="EMBL" id="GAA1662415.1"/>
    </source>
</evidence>
<comment type="caution">
    <text evidence="2">The sequence shown here is derived from an EMBL/GenBank/DDBJ whole genome shotgun (WGS) entry which is preliminary data.</text>
</comment>